<evidence type="ECO:0000259" key="1">
    <source>
        <dbReference type="PROSITE" id="PS50011"/>
    </source>
</evidence>
<dbReference type="InterPro" id="IPR051681">
    <property type="entry name" value="Ser/Thr_Kinases-Pseudokinases"/>
</dbReference>
<feature type="domain" description="Protein kinase" evidence="1">
    <location>
        <begin position="1"/>
        <end position="219"/>
    </location>
</feature>
<dbReference type="STRING" id="1051891.A0A0C3L2W4"/>
<sequence length="226" mass="25699">MMVWSQLDHENILPFIGYYVGDNYDPAYLISPYMRNGNLKDYLKNSNLDPGERLKLAHDTIKGLEYLHTRNPIVVHGDLKAANVLVNDHRKAQLCSIDLSIVIPEVRTGWTTGDGLAGSIRWCSPEVMDGKKKTVESDIWSWGCLLLEIMTDMIPYYQIEGGSDNSVVVEVLGKRKTPEPAPAPSLPEGLLDILRKCWDFDPEKRPDARYCLRTLNERILEKRASR</sequence>
<dbReference type="Proteomes" id="UP000054248">
    <property type="component" value="Unassembled WGS sequence"/>
</dbReference>
<accession>A0A0C3L2W4</accession>
<feature type="non-terminal residue" evidence="2">
    <location>
        <position position="226"/>
    </location>
</feature>
<dbReference type="OrthoDB" id="346907at2759"/>
<dbReference type="GO" id="GO:0004674">
    <property type="term" value="F:protein serine/threonine kinase activity"/>
    <property type="evidence" value="ECO:0007669"/>
    <property type="project" value="TreeGrafter"/>
</dbReference>
<dbReference type="PANTHER" id="PTHR44329">
    <property type="entry name" value="SERINE/THREONINE-PROTEIN KINASE TNNI3K-RELATED"/>
    <property type="match status" value="1"/>
</dbReference>
<dbReference type="Pfam" id="PF07714">
    <property type="entry name" value="PK_Tyr_Ser-Thr"/>
    <property type="match status" value="1"/>
</dbReference>
<protein>
    <recommendedName>
        <fullName evidence="1">Protein kinase domain-containing protein</fullName>
    </recommendedName>
</protein>
<reference evidence="2 3" key="1">
    <citation type="submission" date="2014-04" db="EMBL/GenBank/DDBJ databases">
        <authorList>
            <consortium name="DOE Joint Genome Institute"/>
            <person name="Kuo A."/>
            <person name="Girlanda M."/>
            <person name="Perotto S."/>
            <person name="Kohler A."/>
            <person name="Nagy L.G."/>
            <person name="Floudas D."/>
            <person name="Copeland A."/>
            <person name="Barry K.W."/>
            <person name="Cichocki N."/>
            <person name="Veneault-Fourrey C."/>
            <person name="LaButti K."/>
            <person name="Lindquist E.A."/>
            <person name="Lipzen A."/>
            <person name="Lundell T."/>
            <person name="Morin E."/>
            <person name="Murat C."/>
            <person name="Sun H."/>
            <person name="Tunlid A."/>
            <person name="Henrissat B."/>
            <person name="Grigoriev I.V."/>
            <person name="Hibbett D.S."/>
            <person name="Martin F."/>
            <person name="Nordberg H.P."/>
            <person name="Cantor M.N."/>
            <person name="Hua S.X."/>
        </authorList>
    </citation>
    <scope>NUCLEOTIDE SEQUENCE [LARGE SCALE GENOMIC DNA]</scope>
    <source>
        <strain evidence="2 3">MUT 4182</strain>
    </source>
</reference>
<dbReference type="PROSITE" id="PS50011">
    <property type="entry name" value="PROTEIN_KINASE_DOM"/>
    <property type="match status" value="1"/>
</dbReference>
<evidence type="ECO:0000313" key="2">
    <source>
        <dbReference type="EMBL" id="KIO16077.1"/>
    </source>
</evidence>
<dbReference type="SUPFAM" id="SSF56112">
    <property type="entry name" value="Protein kinase-like (PK-like)"/>
    <property type="match status" value="1"/>
</dbReference>
<dbReference type="SMART" id="SM00220">
    <property type="entry name" value="S_TKc"/>
    <property type="match status" value="1"/>
</dbReference>
<proteinExistence type="predicted"/>
<dbReference type="PRINTS" id="PR00109">
    <property type="entry name" value="TYRKINASE"/>
</dbReference>
<dbReference type="HOGENOM" id="CLU_000288_7_18_1"/>
<dbReference type="PIRSF" id="PIRSF000654">
    <property type="entry name" value="Integrin-linked_kinase"/>
    <property type="match status" value="1"/>
</dbReference>
<gene>
    <name evidence="2" type="ORF">M407DRAFT_48960</name>
</gene>
<dbReference type="InterPro" id="IPR001245">
    <property type="entry name" value="Ser-Thr/Tyr_kinase_cat_dom"/>
</dbReference>
<organism evidence="2 3">
    <name type="scientific">Tulasnella calospora MUT 4182</name>
    <dbReference type="NCBI Taxonomy" id="1051891"/>
    <lineage>
        <taxon>Eukaryota</taxon>
        <taxon>Fungi</taxon>
        <taxon>Dikarya</taxon>
        <taxon>Basidiomycota</taxon>
        <taxon>Agaricomycotina</taxon>
        <taxon>Agaricomycetes</taxon>
        <taxon>Cantharellales</taxon>
        <taxon>Tulasnellaceae</taxon>
        <taxon>Tulasnella</taxon>
    </lineage>
</organism>
<dbReference type="AlphaFoldDB" id="A0A0C3L2W4"/>
<dbReference type="Gene3D" id="1.10.510.10">
    <property type="entry name" value="Transferase(Phosphotransferase) domain 1"/>
    <property type="match status" value="1"/>
</dbReference>
<dbReference type="GO" id="GO:0005524">
    <property type="term" value="F:ATP binding"/>
    <property type="evidence" value="ECO:0007669"/>
    <property type="project" value="InterPro"/>
</dbReference>
<dbReference type="EMBL" id="KN823685">
    <property type="protein sequence ID" value="KIO16077.1"/>
    <property type="molecule type" value="Genomic_DNA"/>
</dbReference>
<reference evidence="3" key="2">
    <citation type="submission" date="2015-01" db="EMBL/GenBank/DDBJ databases">
        <title>Evolutionary Origins and Diversification of the Mycorrhizal Mutualists.</title>
        <authorList>
            <consortium name="DOE Joint Genome Institute"/>
            <consortium name="Mycorrhizal Genomics Consortium"/>
            <person name="Kohler A."/>
            <person name="Kuo A."/>
            <person name="Nagy L.G."/>
            <person name="Floudas D."/>
            <person name="Copeland A."/>
            <person name="Barry K.W."/>
            <person name="Cichocki N."/>
            <person name="Veneault-Fourrey C."/>
            <person name="LaButti K."/>
            <person name="Lindquist E.A."/>
            <person name="Lipzen A."/>
            <person name="Lundell T."/>
            <person name="Morin E."/>
            <person name="Murat C."/>
            <person name="Riley R."/>
            <person name="Ohm R."/>
            <person name="Sun H."/>
            <person name="Tunlid A."/>
            <person name="Henrissat B."/>
            <person name="Grigoriev I.V."/>
            <person name="Hibbett D.S."/>
            <person name="Martin F."/>
        </authorList>
    </citation>
    <scope>NUCLEOTIDE SEQUENCE [LARGE SCALE GENOMIC DNA]</scope>
    <source>
        <strain evidence="3">MUT 4182</strain>
    </source>
</reference>
<dbReference type="PROSITE" id="PS00108">
    <property type="entry name" value="PROTEIN_KINASE_ST"/>
    <property type="match status" value="1"/>
</dbReference>
<name>A0A0C3L2W4_9AGAM</name>
<keyword evidence="3" id="KW-1185">Reference proteome</keyword>
<dbReference type="InterPro" id="IPR011009">
    <property type="entry name" value="Kinase-like_dom_sf"/>
</dbReference>
<dbReference type="InterPro" id="IPR008271">
    <property type="entry name" value="Ser/Thr_kinase_AS"/>
</dbReference>
<dbReference type="InterPro" id="IPR000719">
    <property type="entry name" value="Prot_kinase_dom"/>
</dbReference>
<evidence type="ECO:0000313" key="3">
    <source>
        <dbReference type="Proteomes" id="UP000054248"/>
    </source>
</evidence>